<accession>A0ABY8CCU5</accession>
<protein>
    <recommendedName>
        <fullName evidence="4">LURP-one-related family protein</fullName>
    </recommendedName>
</protein>
<dbReference type="GeneID" id="90589444"/>
<proteinExistence type="inferred from homology"/>
<dbReference type="Pfam" id="PF04525">
    <property type="entry name" value="LOR"/>
    <property type="match status" value="1"/>
</dbReference>
<dbReference type="RefSeq" id="WP_347721915.1">
    <property type="nucleotide sequence ID" value="NZ_CP104395.1"/>
</dbReference>
<keyword evidence="3" id="KW-1185">Reference proteome</keyword>
<dbReference type="InterPro" id="IPR038595">
    <property type="entry name" value="LOR_sf"/>
</dbReference>
<sequence length="180" mass="20382">MFESNQYKVKQKALSIGNKYLVYENGEQILDSAQKKLRLKEDFRFKDMDGEPVLKVTTDKMLDIAASYTVEDERTGEPIGGIKEELSFFQHKWKVLDTEGKVIADIIEDNIALALVRRFVTTLVPFSYRIGTENGQLGSINGKLSLRDTYEITLSEDIDDVLDPRMIIAATVLIDAIESN</sequence>
<comment type="similarity">
    <text evidence="1">Belongs to the LOR family.</text>
</comment>
<dbReference type="EMBL" id="CP104395">
    <property type="protein sequence ID" value="WEL19042.1"/>
    <property type="molecule type" value="Genomic_DNA"/>
</dbReference>
<organism evidence="2 3">
    <name type="scientific">Candidatus Nanohalococcus occultus</name>
    <dbReference type="NCBI Taxonomy" id="2978047"/>
    <lineage>
        <taxon>Archaea</taxon>
        <taxon>Candidatus Nanohalarchaeota</taxon>
        <taxon>Candidatus Nanohalarchaeota incertae sedis</taxon>
        <taxon>Candidatus Nanohalococcus</taxon>
    </lineage>
</organism>
<evidence type="ECO:0000313" key="3">
    <source>
        <dbReference type="Proteomes" id="UP001218034"/>
    </source>
</evidence>
<dbReference type="InterPro" id="IPR007612">
    <property type="entry name" value="LOR"/>
</dbReference>
<name>A0ABY8CCU5_9ARCH</name>
<reference evidence="2 3" key="1">
    <citation type="submission" date="2022-09" db="EMBL/GenBank/DDBJ databases">
        <title>Xylan utilization by haloarchaea-nanohaloarchaea associations.</title>
        <authorList>
            <person name="Yakimov M."/>
        </authorList>
    </citation>
    <scope>NUCLEOTIDE SEQUENCE [LARGE SCALE GENOMIC DNA]</scope>
    <source>
        <strain evidence="2 3">SVXNc</strain>
    </source>
</reference>
<gene>
    <name evidence="2" type="ORF">SVXNc_0009</name>
</gene>
<dbReference type="InterPro" id="IPR025659">
    <property type="entry name" value="Tubby-like_C"/>
</dbReference>
<dbReference type="SUPFAM" id="SSF54518">
    <property type="entry name" value="Tubby C-terminal domain-like"/>
    <property type="match status" value="1"/>
</dbReference>
<dbReference type="Proteomes" id="UP001218034">
    <property type="component" value="Chromosome"/>
</dbReference>
<evidence type="ECO:0000256" key="1">
    <source>
        <dbReference type="ARBA" id="ARBA00005437"/>
    </source>
</evidence>
<dbReference type="Gene3D" id="2.40.160.200">
    <property type="entry name" value="LURP1-related"/>
    <property type="match status" value="1"/>
</dbReference>
<evidence type="ECO:0000313" key="2">
    <source>
        <dbReference type="EMBL" id="WEL19042.1"/>
    </source>
</evidence>
<evidence type="ECO:0008006" key="4">
    <source>
        <dbReference type="Google" id="ProtNLM"/>
    </source>
</evidence>